<dbReference type="Proteomes" id="UP000001131">
    <property type="component" value="Chromosome"/>
</dbReference>
<sequence>MDDSYLLPYLTFIKEHQKIYQIYLENQREFHHKDRFDSLIEHVFKPPLLRQRRNQSRRHSLHVWLLFSRNDSDGIVWSQ</sequence>
<accession>A8AWK6</accession>
<dbReference type="STRING" id="467705.SGO_0869"/>
<keyword evidence="2" id="KW-1185">Reference proteome</keyword>
<protein>
    <submittedName>
        <fullName evidence="1">Uncharacterized protein</fullName>
    </submittedName>
</protein>
<dbReference type="EMBL" id="CP000725">
    <property type="protein sequence ID" value="ABV10960.1"/>
    <property type="molecule type" value="Genomic_DNA"/>
</dbReference>
<dbReference type="HOGENOM" id="CLU_2604537_0_0_9"/>
<evidence type="ECO:0000313" key="1">
    <source>
        <dbReference type="EMBL" id="ABV10960.1"/>
    </source>
</evidence>
<organism evidence="1 2">
    <name type="scientific">Streptococcus gordonii (strain Challis / ATCC 35105 / BCRC 15272 / CH1 / DL1 / V288)</name>
    <dbReference type="NCBI Taxonomy" id="467705"/>
    <lineage>
        <taxon>Bacteria</taxon>
        <taxon>Bacillati</taxon>
        <taxon>Bacillota</taxon>
        <taxon>Bacilli</taxon>
        <taxon>Lactobacillales</taxon>
        <taxon>Streptococcaceae</taxon>
        <taxon>Streptococcus</taxon>
    </lineage>
</organism>
<gene>
    <name evidence="1" type="ordered locus">SGO_0869</name>
</gene>
<proteinExistence type="predicted"/>
<name>A8AWK6_STRGC</name>
<dbReference type="AlphaFoldDB" id="A8AWK6"/>
<reference evidence="1 2" key="1">
    <citation type="journal article" date="2007" name="J. Bacteriol.">
        <title>Genome-wide transcriptional changes in Streptococcus gordonii in response to competence signaling peptide.</title>
        <authorList>
            <person name="Vickerman M.M."/>
            <person name="Iobst S."/>
            <person name="Jesionowski A.M."/>
            <person name="Gill S.R."/>
        </authorList>
    </citation>
    <scope>NUCLEOTIDE SEQUENCE [LARGE SCALE GENOMIC DNA]</scope>
    <source>
        <strain evidence="2">Challis / ATCC 35105 / BCRC 15272 / CH1 / DL1 / V288</strain>
    </source>
</reference>
<dbReference type="KEGG" id="sgo:SGO_0869"/>
<evidence type="ECO:0000313" key="2">
    <source>
        <dbReference type="Proteomes" id="UP000001131"/>
    </source>
</evidence>